<proteinExistence type="predicted"/>
<sequence length="186" mass="19784">MRVPRSFAAFIGLALLGVTSGCADTAEARSTAAALAPVAYSLAYADETAPTAAEVEAAISALQLPAEVPAQAREEILQRATELFNDNQSKEQSERVTGATAQVVSVGTIATPQQDDLAVVELQVSYSSPVVNWQAQTFAYASFSWGELERLLLVRGTTPTDALVEAEEAFGFMPATYRDEQAEPQP</sequence>
<feature type="signal peptide" evidence="1">
    <location>
        <begin position="1"/>
        <end position="23"/>
    </location>
</feature>
<evidence type="ECO:0000313" key="2">
    <source>
        <dbReference type="EMBL" id="OKL51785.1"/>
    </source>
</evidence>
<accession>A0A1Q5PWI5</accession>
<dbReference type="Proteomes" id="UP000185612">
    <property type="component" value="Unassembled WGS sequence"/>
</dbReference>
<evidence type="ECO:0000256" key="1">
    <source>
        <dbReference type="SAM" id="SignalP"/>
    </source>
</evidence>
<reference evidence="3" key="1">
    <citation type="submission" date="2016-12" db="EMBL/GenBank/DDBJ databases">
        <authorList>
            <person name="Meng X."/>
        </authorList>
    </citation>
    <scope>NUCLEOTIDE SEQUENCE [LARGE SCALE GENOMIC DNA]</scope>
    <source>
        <strain evidence="3">DSM 20732</strain>
    </source>
</reference>
<organism evidence="2 3">
    <name type="scientific">Buchananella hordeovulneris</name>
    <dbReference type="NCBI Taxonomy" id="52770"/>
    <lineage>
        <taxon>Bacteria</taxon>
        <taxon>Bacillati</taxon>
        <taxon>Actinomycetota</taxon>
        <taxon>Actinomycetes</taxon>
        <taxon>Actinomycetales</taxon>
        <taxon>Actinomycetaceae</taxon>
        <taxon>Buchananella</taxon>
    </lineage>
</organism>
<dbReference type="EMBL" id="MQVS01000005">
    <property type="protein sequence ID" value="OKL51785.1"/>
    <property type="molecule type" value="Genomic_DNA"/>
</dbReference>
<gene>
    <name evidence="2" type="ORF">BSZ40_06450</name>
</gene>
<name>A0A1Q5PWI5_9ACTO</name>
<dbReference type="InParanoid" id="A0A1Q5PWI5"/>
<keyword evidence="1" id="KW-0732">Signal</keyword>
<evidence type="ECO:0000313" key="3">
    <source>
        <dbReference type="Proteomes" id="UP000185612"/>
    </source>
</evidence>
<dbReference type="RefSeq" id="WP_073824399.1">
    <property type="nucleotide sequence ID" value="NZ_JAUNKL010000065.1"/>
</dbReference>
<protein>
    <submittedName>
        <fullName evidence="2">Uncharacterized protein</fullName>
    </submittedName>
</protein>
<dbReference type="PROSITE" id="PS51257">
    <property type="entry name" value="PROKAR_LIPOPROTEIN"/>
    <property type="match status" value="1"/>
</dbReference>
<comment type="caution">
    <text evidence="2">The sequence shown here is derived from an EMBL/GenBank/DDBJ whole genome shotgun (WGS) entry which is preliminary data.</text>
</comment>
<feature type="chain" id="PRO_5013338849" evidence="1">
    <location>
        <begin position="24"/>
        <end position="186"/>
    </location>
</feature>
<keyword evidence="3" id="KW-1185">Reference proteome</keyword>
<dbReference type="AlphaFoldDB" id="A0A1Q5PWI5"/>